<keyword evidence="8" id="KW-0472">Membrane</keyword>
<evidence type="ECO:0000256" key="5">
    <source>
        <dbReference type="ARBA" id="ARBA00022692"/>
    </source>
</evidence>
<name>A0A0W0U2R1_9GAMM</name>
<dbReference type="InterPro" id="IPR005829">
    <property type="entry name" value="Sugar_transporter_CS"/>
</dbReference>
<dbReference type="Pfam" id="PF07690">
    <property type="entry name" value="MFS_1"/>
    <property type="match status" value="1"/>
</dbReference>
<keyword evidence="6" id="KW-0769">Symport</keyword>
<evidence type="ECO:0000256" key="6">
    <source>
        <dbReference type="ARBA" id="ARBA00022847"/>
    </source>
</evidence>
<dbReference type="InterPro" id="IPR036259">
    <property type="entry name" value="MFS_trans_sf"/>
</dbReference>
<dbReference type="AlphaFoldDB" id="A0A0W0U2R1"/>
<keyword evidence="10" id="KW-1185">Reference proteome</keyword>
<proteinExistence type="inferred from homology"/>
<keyword evidence="4" id="KW-1003">Cell membrane</keyword>
<dbReference type="PATRIC" id="fig|45065.4.peg.711"/>
<evidence type="ECO:0000256" key="3">
    <source>
        <dbReference type="ARBA" id="ARBA00022448"/>
    </source>
</evidence>
<dbReference type="InterPro" id="IPR051084">
    <property type="entry name" value="H+-coupled_symporters"/>
</dbReference>
<dbReference type="PANTHER" id="PTHR43528:SF1">
    <property type="entry name" value="ALPHA-KETOGLUTARATE PERMEASE"/>
    <property type="match status" value="1"/>
</dbReference>
<dbReference type="InterPro" id="IPR020846">
    <property type="entry name" value="MFS_dom"/>
</dbReference>
<dbReference type="PROSITE" id="PS00217">
    <property type="entry name" value="SUGAR_TRANSPORT_2"/>
    <property type="match status" value="1"/>
</dbReference>
<dbReference type="PROSITE" id="PS00216">
    <property type="entry name" value="SUGAR_TRANSPORT_1"/>
    <property type="match status" value="2"/>
</dbReference>
<protein>
    <submittedName>
        <fullName evidence="9">Uncharacterized protein</fullName>
    </submittedName>
</protein>
<dbReference type="OrthoDB" id="3690818at2"/>
<evidence type="ECO:0000256" key="1">
    <source>
        <dbReference type="ARBA" id="ARBA00004651"/>
    </source>
</evidence>
<dbReference type="PANTHER" id="PTHR43528">
    <property type="entry name" value="ALPHA-KETOGLUTARATE PERMEASE"/>
    <property type="match status" value="1"/>
</dbReference>
<dbReference type="RefSeq" id="WP_028385900.1">
    <property type="nucleotide sequence ID" value="NZ_CAAAHN010000009.1"/>
</dbReference>
<evidence type="ECO:0000256" key="2">
    <source>
        <dbReference type="ARBA" id="ARBA00008240"/>
    </source>
</evidence>
<dbReference type="STRING" id="45065.Lgee_0669"/>
<dbReference type="Proteomes" id="UP000054785">
    <property type="component" value="Unassembled WGS sequence"/>
</dbReference>
<evidence type="ECO:0000313" key="9">
    <source>
        <dbReference type="EMBL" id="KTD02340.1"/>
    </source>
</evidence>
<accession>A0A0W0U2R1</accession>
<sequence>MTSDEKRSVFAGLYGNALEWYDFLLYANFAPLFARYFFPMEVPFLSLLATFAVFALGFLVRPLGGILLGLYADRLGRRQALIISVCTMTASTLAIALLPGFNEMGMMAPLIFVGLRMVQGIAVGAELPGSTTFLIEHMSEKRRGFAGSLILTTAFIGTLVGALVASLLSHAFSANFMLNIGWRLAYLFGALLGLIGIYMRLKSIDPAVFADNRHEKTSPIRSLLSTHRQELLFAILLTGILAIGNYLLIAWLTSFLVETRKFALSEALTVNVIGMLTLTLLIPVMGWLSDKLGRRPVFLAGALGLCVLIFPLFWLLLEKNWWYVLSAAMVFAALLAPLNATVPTMLAEMFPTAMRATGVAAGYNLGQAFFGGTLPMVAFALVEYTGNPYAPAFYVMAFAAIGLLVICLHRETAHASLLA</sequence>
<evidence type="ECO:0000256" key="4">
    <source>
        <dbReference type="ARBA" id="ARBA00022475"/>
    </source>
</evidence>
<keyword evidence="7" id="KW-1133">Transmembrane helix</keyword>
<evidence type="ECO:0000256" key="7">
    <source>
        <dbReference type="ARBA" id="ARBA00022989"/>
    </source>
</evidence>
<evidence type="ECO:0000313" key="10">
    <source>
        <dbReference type="Proteomes" id="UP000054785"/>
    </source>
</evidence>
<dbReference type="SUPFAM" id="SSF103473">
    <property type="entry name" value="MFS general substrate transporter"/>
    <property type="match status" value="1"/>
</dbReference>
<comment type="caution">
    <text evidence="9">The sequence shown here is derived from an EMBL/GenBank/DDBJ whole genome shotgun (WGS) entry which is preliminary data.</text>
</comment>
<dbReference type="Gene3D" id="1.20.1250.20">
    <property type="entry name" value="MFS general substrate transporter like domains"/>
    <property type="match status" value="1"/>
</dbReference>
<organism evidence="9 10">
    <name type="scientific">Legionella geestiana</name>
    <dbReference type="NCBI Taxonomy" id="45065"/>
    <lineage>
        <taxon>Bacteria</taxon>
        <taxon>Pseudomonadati</taxon>
        <taxon>Pseudomonadota</taxon>
        <taxon>Gammaproteobacteria</taxon>
        <taxon>Legionellales</taxon>
        <taxon>Legionellaceae</taxon>
        <taxon>Legionella</taxon>
    </lineage>
</organism>
<dbReference type="InterPro" id="IPR011701">
    <property type="entry name" value="MFS"/>
</dbReference>
<reference evidence="9 10" key="1">
    <citation type="submission" date="2015-11" db="EMBL/GenBank/DDBJ databases">
        <title>Genomic analysis of 38 Legionella species identifies large and diverse effector repertoires.</title>
        <authorList>
            <person name="Burstein D."/>
            <person name="Amaro F."/>
            <person name="Zusman T."/>
            <person name="Lifshitz Z."/>
            <person name="Cohen O."/>
            <person name="Gilbert J.A."/>
            <person name="Pupko T."/>
            <person name="Shuman H.A."/>
            <person name="Segal G."/>
        </authorList>
    </citation>
    <scope>NUCLEOTIDE SEQUENCE [LARGE SCALE GENOMIC DNA]</scope>
    <source>
        <strain evidence="9 10">ATCC 49504</strain>
    </source>
</reference>
<evidence type="ECO:0000256" key="8">
    <source>
        <dbReference type="ARBA" id="ARBA00023136"/>
    </source>
</evidence>
<gene>
    <name evidence="9" type="ORF">Lgee_0669</name>
</gene>
<comment type="similarity">
    <text evidence="2">Belongs to the major facilitator superfamily. Metabolite:H+ Symporter (MHS) family (TC 2.A.1.6) family.</text>
</comment>
<keyword evidence="3" id="KW-0813">Transport</keyword>
<comment type="subcellular location">
    <subcellularLocation>
        <location evidence="1">Cell membrane</location>
        <topology evidence="1">Multi-pass membrane protein</topology>
    </subcellularLocation>
</comment>
<dbReference type="PROSITE" id="PS50850">
    <property type="entry name" value="MFS"/>
    <property type="match status" value="1"/>
</dbReference>
<dbReference type="GO" id="GO:0005886">
    <property type="term" value="C:plasma membrane"/>
    <property type="evidence" value="ECO:0007669"/>
    <property type="project" value="UniProtKB-SubCell"/>
</dbReference>
<dbReference type="EMBL" id="LNYC01000020">
    <property type="protein sequence ID" value="KTD02340.1"/>
    <property type="molecule type" value="Genomic_DNA"/>
</dbReference>
<dbReference type="GO" id="GO:0015293">
    <property type="term" value="F:symporter activity"/>
    <property type="evidence" value="ECO:0007669"/>
    <property type="project" value="UniProtKB-KW"/>
</dbReference>
<keyword evidence="5" id="KW-0812">Transmembrane</keyword>